<evidence type="ECO:0000256" key="1">
    <source>
        <dbReference type="SAM" id="MobiDB-lite"/>
    </source>
</evidence>
<proteinExistence type="predicted"/>
<organism evidence="3">
    <name type="scientific">Melampsora larici-populina (strain 98AG31 / pathotype 3-4-7)</name>
    <name type="common">Poplar leaf rust fungus</name>
    <dbReference type="NCBI Taxonomy" id="747676"/>
    <lineage>
        <taxon>Eukaryota</taxon>
        <taxon>Fungi</taxon>
        <taxon>Dikarya</taxon>
        <taxon>Basidiomycota</taxon>
        <taxon>Pucciniomycotina</taxon>
        <taxon>Pucciniomycetes</taxon>
        <taxon>Pucciniales</taxon>
        <taxon>Melampsoraceae</taxon>
        <taxon>Melampsora</taxon>
    </lineage>
</organism>
<feature type="region of interest" description="Disordered" evidence="1">
    <location>
        <begin position="1"/>
        <end position="206"/>
    </location>
</feature>
<protein>
    <submittedName>
        <fullName evidence="2">Uncharacterized protein</fullName>
    </submittedName>
</protein>
<dbReference type="AlphaFoldDB" id="F4RHH4"/>
<dbReference type="EMBL" id="GL883101">
    <property type="protein sequence ID" value="EGG08173.1"/>
    <property type="molecule type" value="Genomic_DNA"/>
</dbReference>
<dbReference type="KEGG" id="mlr:MELLADRAFT_105122"/>
<dbReference type="VEuPathDB" id="FungiDB:MELLADRAFT_105122"/>
<feature type="compositionally biased region" description="Low complexity" evidence="1">
    <location>
        <begin position="137"/>
        <end position="172"/>
    </location>
</feature>
<dbReference type="GeneID" id="18922503"/>
<keyword evidence="3" id="KW-1185">Reference proteome</keyword>
<feature type="compositionally biased region" description="Basic and acidic residues" evidence="1">
    <location>
        <begin position="107"/>
        <end position="116"/>
    </location>
</feature>
<dbReference type="HOGENOM" id="CLU_1332185_0_0_1"/>
<dbReference type="InParanoid" id="F4RHH4"/>
<gene>
    <name evidence="2" type="ORF">MELLADRAFT_105122</name>
</gene>
<feature type="compositionally biased region" description="Polar residues" evidence="1">
    <location>
        <begin position="196"/>
        <end position="206"/>
    </location>
</feature>
<dbReference type="Proteomes" id="UP000001072">
    <property type="component" value="Unassembled WGS sequence"/>
</dbReference>
<feature type="compositionally biased region" description="Basic residues" evidence="1">
    <location>
        <begin position="175"/>
        <end position="189"/>
    </location>
</feature>
<feature type="compositionally biased region" description="Basic and acidic residues" evidence="1">
    <location>
        <begin position="51"/>
        <end position="73"/>
    </location>
</feature>
<evidence type="ECO:0000313" key="2">
    <source>
        <dbReference type="EMBL" id="EGG08173.1"/>
    </source>
</evidence>
<feature type="compositionally biased region" description="Basic and acidic residues" evidence="1">
    <location>
        <begin position="81"/>
        <end position="91"/>
    </location>
</feature>
<accession>F4RHH4</accession>
<name>F4RHH4_MELLP</name>
<dbReference type="RefSeq" id="XP_007408371.1">
    <property type="nucleotide sequence ID" value="XM_007408309.1"/>
</dbReference>
<evidence type="ECO:0000313" key="3">
    <source>
        <dbReference type="Proteomes" id="UP000001072"/>
    </source>
</evidence>
<feature type="compositionally biased region" description="Acidic residues" evidence="1">
    <location>
        <begin position="126"/>
        <end position="136"/>
    </location>
</feature>
<reference evidence="3" key="1">
    <citation type="journal article" date="2011" name="Proc. Natl. Acad. Sci. U.S.A.">
        <title>Obligate biotrophy features unraveled by the genomic analysis of rust fungi.</title>
        <authorList>
            <person name="Duplessis S."/>
            <person name="Cuomo C.A."/>
            <person name="Lin Y.-C."/>
            <person name="Aerts A."/>
            <person name="Tisserant E."/>
            <person name="Veneault-Fourrey C."/>
            <person name="Joly D.L."/>
            <person name="Hacquard S."/>
            <person name="Amselem J."/>
            <person name="Cantarel B.L."/>
            <person name="Chiu R."/>
            <person name="Coutinho P.M."/>
            <person name="Feau N."/>
            <person name="Field M."/>
            <person name="Frey P."/>
            <person name="Gelhaye E."/>
            <person name="Goldberg J."/>
            <person name="Grabherr M.G."/>
            <person name="Kodira C.D."/>
            <person name="Kohler A."/>
            <person name="Kuees U."/>
            <person name="Lindquist E.A."/>
            <person name="Lucas S.M."/>
            <person name="Mago R."/>
            <person name="Mauceli E."/>
            <person name="Morin E."/>
            <person name="Murat C."/>
            <person name="Pangilinan J.L."/>
            <person name="Park R."/>
            <person name="Pearson M."/>
            <person name="Quesneville H."/>
            <person name="Rouhier N."/>
            <person name="Sakthikumar S."/>
            <person name="Salamov A.A."/>
            <person name="Schmutz J."/>
            <person name="Selles B."/>
            <person name="Shapiro H."/>
            <person name="Tanguay P."/>
            <person name="Tuskan G.A."/>
            <person name="Henrissat B."/>
            <person name="Van de Peer Y."/>
            <person name="Rouze P."/>
            <person name="Ellis J.G."/>
            <person name="Dodds P.N."/>
            <person name="Schein J.E."/>
            <person name="Zhong S."/>
            <person name="Hamelin R.C."/>
            <person name="Grigoriev I.V."/>
            <person name="Szabo L.J."/>
            <person name="Martin F."/>
        </authorList>
    </citation>
    <scope>NUCLEOTIDE SEQUENCE [LARGE SCALE GENOMIC DNA]</scope>
    <source>
        <strain evidence="3">98AG31 / pathotype 3-4-7</strain>
    </source>
</reference>
<sequence length="206" mass="22414">MSSTKSRAMRANRRAQGEIMQEQNAVPAESSIDGVDLPPDKEQEVGEDSDSGSKLEDQREAEAQDKQRIKEDQNPLNNQLNKEDSQLEYKANESNPEALDDPAQDFVESHKSDPSDKGSTSLSSLDSEDNTGDSDDLGSSYSSEDSDSDPSTLSSGSDSSSNSSESGNSSESSSHRKKESKRRKKKCKTEKHMTKLCQTSGVVVVD</sequence>